<protein>
    <recommendedName>
        <fullName evidence="3">Lipoprotein</fullName>
    </recommendedName>
</protein>
<comment type="caution">
    <text evidence="1">The sequence shown here is derived from an EMBL/GenBank/DDBJ whole genome shotgun (WGS) entry which is preliminary data.</text>
</comment>
<reference evidence="1 2" key="1">
    <citation type="submission" date="2020-08" db="EMBL/GenBank/DDBJ databases">
        <title>Hymenobacter sp.</title>
        <authorList>
            <person name="Kim M.K."/>
        </authorList>
    </citation>
    <scope>NUCLEOTIDE SEQUENCE [LARGE SCALE GENOMIC DNA]</scope>
    <source>
        <strain evidence="1 2">BT507</strain>
    </source>
</reference>
<proteinExistence type="predicted"/>
<sequence length="118" mass="12642">MKITHIVFCALSCWGGLALSGCQDKDTDPAADELVQVSYAQTACSDPWVADSTGVTAFKTAATAYLQKQGVQTDQLQAAQKGEYEPCNACHCKTGIVLEGGVRRKDLATVEKLGFRKL</sequence>
<dbReference type="EMBL" id="JACSCY010000021">
    <property type="protein sequence ID" value="MBC6613004.1"/>
    <property type="molecule type" value="Genomic_DNA"/>
</dbReference>
<gene>
    <name evidence="1" type="ORF">H8B15_18930</name>
</gene>
<name>A0ABR7MQ14_9BACT</name>
<evidence type="ECO:0000313" key="1">
    <source>
        <dbReference type="EMBL" id="MBC6613004.1"/>
    </source>
</evidence>
<accession>A0ABR7MQ14</accession>
<dbReference type="PROSITE" id="PS51257">
    <property type="entry name" value="PROKAR_LIPOPROTEIN"/>
    <property type="match status" value="1"/>
</dbReference>
<dbReference type="Proteomes" id="UP000622017">
    <property type="component" value="Unassembled WGS sequence"/>
</dbReference>
<keyword evidence="2" id="KW-1185">Reference proteome</keyword>
<dbReference type="RefSeq" id="WP_187321222.1">
    <property type="nucleotide sequence ID" value="NZ_JACSCY010000021.1"/>
</dbReference>
<evidence type="ECO:0008006" key="3">
    <source>
        <dbReference type="Google" id="ProtNLM"/>
    </source>
</evidence>
<evidence type="ECO:0000313" key="2">
    <source>
        <dbReference type="Proteomes" id="UP000622017"/>
    </source>
</evidence>
<organism evidence="1 2">
    <name type="scientific">Hymenobacter citatus</name>
    <dbReference type="NCBI Taxonomy" id="2763506"/>
    <lineage>
        <taxon>Bacteria</taxon>
        <taxon>Pseudomonadati</taxon>
        <taxon>Bacteroidota</taxon>
        <taxon>Cytophagia</taxon>
        <taxon>Cytophagales</taxon>
        <taxon>Hymenobacteraceae</taxon>
        <taxon>Hymenobacter</taxon>
    </lineage>
</organism>